<keyword evidence="3" id="KW-1185">Reference proteome</keyword>
<proteinExistence type="predicted"/>
<gene>
    <name evidence="2" type="ORF">EGW08_015698</name>
</gene>
<feature type="non-terminal residue" evidence="2">
    <location>
        <position position="187"/>
    </location>
</feature>
<evidence type="ECO:0000313" key="3">
    <source>
        <dbReference type="Proteomes" id="UP000271974"/>
    </source>
</evidence>
<organism evidence="2 3">
    <name type="scientific">Elysia chlorotica</name>
    <name type="common">Eastern emerald elysia</name>
    <name type="synonym">Sea slug</name>
    <dbReference type="NCBI Taxonomy" id="188477"/>
    <lineage>
        <taxon>Eukaryota</taxon>
        <taxon>Metazoa</taxon>
        <taxon>Spiralia</taxon>
        <taxon>Lophotrochozoa</taxon>
        <taxon>Mollusca</taxon>
        <taxon>Gastropoda</taxon>
        <taxon>Heterobranchia</taxon>
        <taxon>Euthyneura</taxon>
        <taxon>Panpulmonata</taxon>
        <taxon>Sacoglossa</taxon>
        <taxon>Placobranchoidea</taxon>
        <taxon>Plakobranchidae</taxon>
        <taxon>Elysia</taxon>
    </lineage>
</organism>
<protein>
    <submittedName>
        <fullName evidence="2">Uncharacterized protein</fullName>
    </submittedName>
</protein>
<feature type="region of interest" description="Disordered" evidence="1">
    <location>
        <begin position="162"/>
        <end position="187"/>
    </location>
</feature>
<feature type="non-terminal residue" evidence="2">
    <location>
        <position position="1"/>
    </location>
</feature>
<reference evidence="2 3" key="1">
    <citation type="submission" date="2019-01" db="EMBL/GenBank/DDBJ databases">
        <title>A draft genome assembly of the solar-powered sea slug Elysia chlorotica.</title>
        <authorList>
            <person name="Cai H."/>
            <person name="Li Q."/>
            <person name="Fang X."/>
            <person name="Li J."/>
            <person name="Curtis N.E."/>
            <person name="Altenburger A."/>
            <person name="Shibata T."/>
            <person name="Feng M."/>
            <person name="Maeda T."/>
            <person name="Schwartz J.A."/>
            <person name="Shigenobu S."/>
            <person name="Lundholm N."/>
            <person name="Nishiyama T."/>
            <person name="Yang H."/>
            <person name="Hasebe M."/>
            <person name="Li S."/>
            <person name="Pierce S.K."/>
            <person name="Wang J."/>
        </authorList>
    </citation>
    <scope>NUCLEOTIDE SEQUENCE [LARGE SCALE GENOMIC DNA]</scope>
    <source>
        <strain evidence="2">EC2010</strain>
        <tissue evidence="2">Whole organism of an adult</tissue>
    </source>
</reference>
<evidence type="ECO:0000313" key="2">
    <source>
        <dbReference type="EMBL" id="RUS76543.1"/>
    </source>
</evidence>
<evidence type="ECO:0000256" key="1">
    <source>
        <dbReference type="SAM" id="MobiDB-lite"/>
    </source>
</evidence>
<dbReference type="AlphaFoldDB" id="A0A433T4N8"/>
<dbReference type="EMBL" id="RQTK01000654">
    <property type="protein sequence ID" value="RUS76543.1"/>
    <property type="molecule type" value="Genomic_DNA"/>
</dbReference>
<dbReference type="Proteomes" id="UP000271974">
    <property type="component" value="Unassembled WGS sequence"/>
</dbReference>
<accession>A0A433T4N8</accession>
<name>A0A433T4N8_ELYCH</name>
<comment type="caution">
    <text evidence="2">The sequence shown here is derived from an EMBL/GenBank/DDBJ whole genome shotgun (WGS) entry which is preliminary data.</text>
</comment>
<sequence length="187" mass="20458">ATDSTVWLTVGFFPSLMSVLRRRQPWQVKLCSLSEGEASSSCDSRLLKLGAGETTLLLWDRLNGSPEQFSPVWSLLQTEPSLEAQGDSSRTLSSRRCLTPWMYGAVARLGRLLDFSACGCVHGMKLECTHLALRLRDLRWAGWTRDTVSWLRGSVLGDGGGNVFTSSREDEDEAVPGGSSLSDSLGM</sequence>